<evidence type="ECO:0000313" key="3">
    <source>
        <dbReference type="EMBL" id="MDP4539136.1"/>
    </source>
</evidence>
<evidence type="ECO:0000313" key="4">
    <source>
        <dbReference type="Proteomes" id="UP001235664"/>
    </source>
</evidence>
<dbReference type="EMBL" id="JAVAIL010000002">
    <property type="protein sequence ID" value="MDP4539136.1"/>
    <property type="molecule type" value="Genomic_DNA"/>
</dbReference>
<gene>
    <name evidence="3" type="ORF">Q9K01_05820</name>
</gene>
<proteinExistence type="predicted"/>
<dbReference type="InterPro" id="IPR010895">
    <property type="entry name" value="CHRD"/>
</dbReference>
<dbReference type="SMART" id="SM00754">
    <property type="entry name" value="CHRD"/>
    <property type="match status" value="1"/>
</dbReference>
<feature type="chain" id="PRO_5045330233" evidence="1">
    <location>
        <begin position="23"/>
        <end position="151"/>
    </location>
</feature>
<feature type="domain" description="CHRD" evidence="2">
    <location>
        <begin position="34"/>
        <end position="150"/>
    </location>
</feature>
<sequence>MFQEMIRAAPASALALALSACATSPEGPVGFVEASYDAELNGAAVVGAGDPDGSAVAQITVTRNADAVCYNIRSIRGIGEATGARIYRGYEGQEGPVVAQLPRGGESGWNGCINSTELAKDLLRPDPPGFYIQIQTVEYPGGALRGQLRYD</sequence>
<keyword evidence="1" id="KW-0732">Signal</keyword>
<dbReference type="Proteomes" id="UP001235664">
    <property type="component" value="Unassembled WGS sequence"/>
</dbReference>
<evidence type="ECO:0000259" key="2">
    <source>
        <dbReference type="SMART" id="SM00754"/>
    </source>
</evidence>
<comment type="caution">
    <text evidence="3">The sequence shown here is derived from an EMBL/GenBank/DDBJ whole genome shotgun (WGS) entry which is preliminary data.</text>
</comment>
<keyword evidence="4" id="KW-1185">Reference proteome</keyword>
<protein>
    <submittedName>
        <fullName evidence="3">CHRD domain-containing protein</fullName>
    </submittedName>
</protein>
<reference evidence="3 4" key="1">
    <citation type="submission" date="2023-08" db="EMBL/GenBank/DDBJ databases">
        <title>genomic of DY56.</title>
        <authorList>
            <person name="Wang Y."/>
        </authorList>
    </citation>
    <scope>NUCLEOTIDE SEQUENCE [LARGE SCALE GENOMIC DNA]</scope>
    <source>
        <strain evidence="3 4">DY56-A-20</strain>
    </source>
</reference>
<dbReference type="RefSeq" id="WP_305929278.1">
    <property type="nucleotide sequence ID" value="NZ_JAVAIL010000002.1"/>
</dbReference>
<name>A0ABT9H741_9SPHN</name>
<dbReference type="Pfam" id="PF07452">
    <property type="entry name" value="CHRD"/>
    <property type="match status" value="1"/>
</dbReference>
<evidence type="ECO:0000256" key="1">
    <source>
        <dbReference type="SAM" id="SignalP"/>
    </source>
</evidence>
<feature type="signal peptide" evidence="1">
    <location>
        <begin position="1"/>
        <end position="22"/>
    </location>
</feature>
<accession>A0ABT9H741</accession>
<organism evidence="3 4">
    <name type="scientific">Qipengyuania benthica</name>
    <dbReference type="NCBI Taxonomy" id="3067651"/>
    <lineage>
        <taxon>Bacteria</taxon>
        <taxon>Pseudomonadati</taxon>
        <taxon>Pseudomonadota</taxon>
        <taxon>Alphaproteobacteria</taxon>
        <taxon>Sphingomonadales</taxon>
        <taxon>Erythrobacteraceae</taxon>
        <taxon>Qipengyuania</taxon>
    </lineage>
</organism>
<dbReference type="PROSITE" id="PS51257">
    <property type="entry name" value="PROKAR_LIPOPROTEIN"/>
    <property type="match status" value="1"/>
</dbReference>